<dbReference type="EMBL" id="CM043030">
    <property type="protein sequence ID" value="KAI4584708.1"/>
    <property type="molecule type" value="Genomic_DNA"/>
</dbReference>
<keyword evidence="2" id="KW-1185">Reference proteome</keyword>
<organism evidence="1 2">
    <name type="scientific">Ovis ammon polii x Ovis aries</name>
    <dbReference type="NCBI Taxonomy" id="2918886"/>
    <lineage>
        <taxon>Eukaryota</taxon>
        <taxon>Metazoa</taxon>
        <taxon>Chordata</taxon>
        <taxon>Craniata</taxon>
        <taxon>Vertebrata</taxon>
        <taxon>Euteleostomi</taxon>
        <taxon>Mammalia</taxon>
        <taxon>Eutheria</taxon>
        <taxon>Laurasiatheria</taxon>
        <taxon>Artiodactyla</taxon>
        <taxon>Ruminantia</taxon>
        <taxon>Pecora</taxon>
        <taxon>Bovidae</taxon>
        <taxon>Caprinae</taxon>
        <taxon>Ovis</taxon>
    </lineage>
</organism>
<reference evidence="1" key="1">
    <citation type="submission" date="2022-03" db="EMBL/GenBank/DDBJ databases">
        <title>Genomic analyses of argali, domestic sheep and their hybrids provide insights into chromosomal evolution, heterosis and genetic basis of agronomic traits.</title>
        <authorList>
            <person name="Li M."/>
        </authorList>
    </citation>
    <scope>NUCLEOTIDE SEQUENCE</scope>
    <source>
        <strain evidence="1">F1 hybrid</strain>
    </source>
</reference>
<sequence length="399" mass="45484">MAWTLEIAGVSTIALSPHLIPEVQRGCEAFTVPVTDTHETYGFTWLPQTELYLHLLNGEGVPPGNYGNYGYPNSGYSACEEENERLTESLRNKVTAIKSLSIEIGHEVKHQNKLLAEMEESLIEFLAPEGCGISEVQFRTLLDEAKGIQKTDVPQITLLCESLLNGMWEKGGDEEVDADSEDNISEKFCWEREWRRNNAEICLLPLDDGPCRARIPSYYYDRYTQSCREFMYGGCEGNANNFETLEACNEACWKIEKVPKICRLKVNKKQCGELREQYFFNLSSMTCEKFISGGCHSDENRFPDKASCMDFCAPKRAPAFCYSPKDEGLCSANVTRYYFNPRHKACEAFTYTGCGGNDNNFVNLKDCKRTCVKALKKEKNKKMPRLLFANRRLKIKKQF</sequence>
<dbReference type="Proteomes" id="UP001057279">
    <property type="component" value="Linkage Group LG05"/>
</dbReference>
<evidence type="ECO:0000313" key="2">
    <source>
        <dbReference type="Proteomes" id="UP001057279"/>
    </source>
</evidence>
<proteinExistence type="predicted"/>
<protein>
    <submittedName>
        <fullName evidence="1">Uncharacterized protein</fullName>
    </submittedName>
</protein>
<evidence type="ECO:0000313" key="1">
    <source>
        <dbReference type="EMBL" id="KAI4584708.1"/>
    </source>
</evidence>
<name>A0ACB9V4Y1_9CETA</name>
<comment type="caution">
    <text evidence="1">The sequence shown here is derived from an EMBL/GenBank/DDBJ whole genome shotgun (WGS) entry which is preliminary data.</text>
</comment>
<gene>
    <name evidence="1" type="ORF">MJG53_006242</name>
</gene>
<accession>A0ACB9V4Y1</accession>